<evidence type="ECO:0000256" key="7">
    <source>
        <dbReference type="SAM" id="Phobius"/>
    </source>
</evidence>
<keyword evidence="4 7" id="KW-0812">Transmembrane</keyword>
<proteinExistence type="inferred from homology"/>
<dbReference type="PANTHER" id="PTHR30250:SF10">
    <property type="entry name" value="LIPOPOLYSACCHARIDE BIOSYNTHESIS PROTEIN WZXC"/>
    <property type="match status" value="1"/>
</dbReference>
<dbReference type="GO" id="GO:0005886">
    <property type="term" value="C:plasma membrane"/>
    <property type="evidence" value="ECO:0007669"/>
    <property type="project" value="UniProtKB-SubCell"/>
</dbReference>
<gene>
    <name evidence="8" type="ORF">H9846_07130</name>
</gene>
<name>A0A9D1Y1E7_9FIRM</name>
<dbReference type="AlphaFoldDB" id="A0A9D1Y1E7"/>
<feature type="transmembrane region" description="Helical" evidence="7">
    <location>
        <begin position="419"/>
        <end position="439"/>
    </location>
</feature>
<evidence type="ECO:0000256" key="1">
    <source>
        <dbReference type="ARBA" id="ARBA00004651"/>
    </source>
</evidence>
<accession>A0A9D1Y1E7</accession>
<evidence type="ECO:0000256" key="2">
    <source>
        <dbReference type="ARBA" id="ARBA00007430"/>
    </source>
</evidence>
<evidence type="ECO:0000256" key="3">
    <source>
        <dbReference type="ARBA" id="ARBA00022475"/>
    </source>
</evidence>
<organism evidence="8 9">
    <name type="scientific">Candidatus Gemmiger excrementipullorum</name>
    <dbReference type="NCBI Taxonomy" id="2838610"/>
    <lineage>
        <taxon>Bacteria</taxon>
        <taxon>Bacillati</taxon>
        <taxon>Bacillota</taxon>
        <taxon>Clostridia</taxon>
        <taxon>Eubacteriales</taxon>
        <taxon>Gemmiger</taxon>
    </lineage>
</organism>
<evidence type="ECO:0000313" key="8">
    <source>
        <dbReference type="EMBL" id="HIX95215.1"/>
    </source>
</evidence>
<feature type="transmembrane region" description="Helical" evidence="7">
    <location>
        <begin position="46"/>
        <end position="63"/>
    </location>
</feature>
<dbReference type="CDD" id="cd13127">
    <property type="entry name" value="MATE_tuaB_like"/>
    <property type="match status" value="1"/>
</dbReference>
<feature type="transmembrane region" description="Helical" evidence="7">
    <location>
        <begin position="84"/>
        <end position="107"/>
    </location>
</feature>
<evidence type="ECO:0000256" key="4">
    <source>
        <dbReference type="ARBA" id="ARBA00022692"/>
    </source>
</evidence>
<feature type="transmembrane region" description="Helical" evidence="7">
    <location>
        <begin position="149"/>
        <end position="169"/>
    </location>
</feature>
<dbReference type="InterPro" id="IPR050833">
    <property type="entry name" value="Poly_Biosynth_Transport"/>
</dbReference>
<dbReference type="Proteomes" id="UP000886751">
    <property type="component" value="Unassembled WGS sequence"/>
</dbReference>
<evidence type="ECO:0000313" key="9">
    <source>
        <dbReference type="Proteomes" id="UP000886751"/>
    </source>
</evidence>
<protein>
    <submittedName>
        <fullName evidence="8">Lipopolysaccharide biosynthesis protein</fullName>
    </submittedName>
</protein>
<keyword evidence="6 7" id="KW-0472">Membrane</keyword>
<dbReference type="PANTHER" id="PTHR30250">
    <property type="entry name" value="PST FAMILY PREDICTED COLANIC ACID TRANSPORTER"/>
    <property type="match status" value="1"/>
</dbReference>
<keyword evidence="5 7" id="KW-1133">Transmembrane helix</keyword>
<reference evidence="8" key="1">
    <citation type="journal article" date="2021" name="PeerJ">
        <title>Extensive microbial diversity within the chicken gut microbiome revealed by metagenomics and culture.</title>
        <authorList>
            <person name="Gilroy R."/>
            <person name="Ravi A."/>
            <person name="Getino M."/>
            <person name="Pursley I."/>
            <person name="Horton D.L."/>
            <person name="Alikhan N.F."/>
            <person name="Baker D."/>
            <person name="Gharbi K."/>
            <person name="Hall N."/>
            <person name="Watson M."/>
            <person name="Adriaenssens E.M."/>
            <person name="Foster-Nyarko E."/>
            <person name="Jarju S."/>
            <person name="Secka A."/>
            <person name="Antonio M."/>
            <person name="Oren A."/>
            <person name="Chaudhuri R.R."/>
            <person name="La Ragione R."/>
            <person name="Hildebrand F."/>
            <person name="Pallen M.J."/>
        </authorList>
    </citation>
    <scope>NUCLEOTIDE SEQUENCE</scope>
    <source>
        <strain evidence="8">ChiHecec2B26-7398</strain>
    </source>
</reference>
<evidence type="ECO:0000256" key="6">
    <source>
        <dbReference type="ARBA" id="ARBA00023136"/>
    </source>
</evidence>
<comment type="similarity">
    <text evidence="2">Belongs to the polysaccharide synthase family.</text>
</comment>
<dbReference type="Pfam" id="PF13440">
    <property type="entry name" value="Polysacc_synt_3"/>
    <property type="match status" value="1"/>
</dbReference>
<comment type="subcellular location">
    <subcellularLocation>
        <location evidence="1">Cell membrane</location>
        <topology evidence="1">Multi-pass membrane protein</topology>
    </subcellularLocation>
</comment>
<evidence type="ECO:0000256" key="5">
    <source>
        <dbReference type="ARBA" id="ARBA00022989"/>
    </source>
</evidence>
<dbReference type="EMBL" id="DXEI01000107">
    <property type="protein sequence ID" value="HIX95215.1"/>
    <property type="molecule type" value="Genomic_DNA"/>
</dbReference>
<feature type="transmembrane region" description="Helical" evidence="7">
    <location>
        <begin position="369"/>
        <end position="399"/>
    </location>
</feature>
<reference evidence="8" key="2">
    <citation type="submission" date="2021-04" db="EMBL/GenBank/DDBJ databases">
        <authorList>
            <person name="Gilroy R."/>
        </authorList>
    </citation>
    <scope>NUCLEOTIDE SEQUENCE</scope>
    <source>
        <strain evidence="8">ChiHecec2B26-7398</strain>
    </source>
</reference>
<comment type="caution">
    <text evidence="8">The sequence shown here is derived from an EMBL/GenBank/DDBJ whole genome shotgun (WGS) entry which is preliminary data.</text>
</comment>
<feature type="transmembrane region" description="Helical" evidence="7">
    <location>
        <begin position="175"/>
        <end position="196"/>
    </location>
</feature>
<feature type="transmembrane region" description="Helical" evidence="7">
    <location>
        <begin position="296"/>
        <end position="315"/>
    </location>
</feature>
<sequence length="484" mass="52872">MAENNAPLKDKVVSGLVWIFGERILAQGVSFLVSIILARILMPEEYGIVALVLVFLNIADVFVSNGFGESLVQKQHATETDFSTVFYCSFAFSWLVYAVLFASAGWVADYYANKLLCPVLRVLALKIPLASVSSIQHAYVSKHMIFKKFFFSSLGGTLLSGGVGIAMALGGCGVWALVGQYLVNTMVDTVVLFLTVPWRPRRLFSAAAARQLIGYGWKLTAASLINTIYGELRSLIIGKKYSSADLAYYNRGNQFPSLVIANVDTSIGTVVFPAMAAVGSDAERLRAVGRRAMKTTSYIIFPLLTGLFVVAEPLVELLLTEKWLVCVPYLRFSCLYFLCQPIQTMNWQVIKTMGRSDLCLKLEVLKKGIGIAIILVTMNYGVTAIAAGNAAFAAVSMFINMLPNRRLIGYTIRQQFADLLPAALLSLAMGGVVYALGALPWPPLALLPLQIAAGGAVYLLGSVAFRLESFTYLFDILKRRLPAR</sequence>
<feature type="transmembrane region" description="Helical" evidence="7">
    <location>
        <begin position="451"/>
        <end position="474"/>
    </location>
</feature>
<keyword evidence="3" id="KW-1003">Cell membrane</keyword>
<feature type="transmembrane region" description="Helical" evidence="7">
    <location>
        <begin position="12"/>
        <end position="40"/>
    </location>
</feature>